<dbReference type="GO" id="GO:0004521">
    <property type="term" value="F:RNA endonuclease activity"/>
    <property type="evidence" value="ECO:0007669"/>
    <property type="project" value="TreeGrafter"/>
</dbReference>
<dbReference type="PANTHER" id="PTHR11096">
    <property type="entry name" value="RNA 3' TERMINAL PHOSPHATE CYCLASE"/>
    <property type="match status" value="1"/>
</dbReference>
<name>A0A0K0E0I7_STRER</name>
<dbReference type="InterPro" id="IPR000228">
    <property type="entry name" value="RNA3'_term_phos_cyc"/>
</dbReference>
<dbReference type="AlphaFoldDB" id="A0A0K0E0I7"/>
<protein>
    <submittedName>
        <fullName evidence="9">RNA 3'-terminal phosphate cyclase domain-containing protein</fullName>
    </submittedName>
    <submittedName>
        <fullName evidence="8">RNA 3'-terminal phosphate cyclase-like protein</fullName>
    </submittedName>
</protein>
<dbReference type="Pfam" id="PF05189">
    <property type="entry name" value="RTC_insert"/>
    <property type="match status" value="1"/>
</dbReference>
<dbReference type="InterPro" id="IPR013792">
    <property type="entry name" value="RNA3'P_cycl/enolpyr_Trfase_a/b"/>
</dbReference>
<sequence>MSEELQYSGVNFFRQRLVYSLLSGRSVKIFDIRHKDENPGVRDFETHLLKLLDQITNGIKVSINATGTVVNFQPGVLIGGNVNFDCGLSRSISYFLEVLVLLAPFCKRPINAKLSGITNKHDELSCDAIRGTWLPVFKKFILNDENLEIKVLKRGFHPLGGGFVTFKSPVTKNLRPVTIEKVGKVCKIRGLSYTCRVNSSFANRMVDAAKEKLRGFISDVYITVDQRKGEAGGKSNGFGIFLTAETTDGVFYHGEAMSKEVQEGETQAVPEDLGSAAAERLLDEIFRGGASDCTASFLVSTFMALTDRNASKFMYGPMTQYSIYALRHLKDFFGITFNFSQKKNENNDLLDGCREKLLGSCIGVGYTNLNRTIL</sequence>
<evidence type="ECO:0000256" key="1">
    <source>
        <dbReference type="ARBA" id="ARBA00004604"/>
    </source>
</evidence>
<dbReference type="PANTHER" id="PTHR11096:SF1">
    <property type="entry name" value="RNA 3'-TERMINAL PHOSPHATE CYCLASE-LIKE PROTEIN"/>
    <property type="match status" value="1"/>
</dbReference>
<evidence type="ECO:0000313" key="8">
    <source>
        <dbReference type="WBParaSite" id="SSTP_0000300100.1"/>
    </source>
</evidence>
<dbReference type="NCBIfam" id="TIGR03400">
    <property type="entry name" value="18S_RNA_Rcl1p"/>
    <property type="match status" value="1"/>
</dbReference>
<dbReference type="Proteomes" id="UP000035681">
    <property type="component" value="Unplaced"/>
</dbReference>
<proteinExistence type="inferred from homology"/>
<dbReference type="InterPro" id="IPR020719">
    <property type="entry name" value="RNA3'_term_phos_cycl-like_CS"/>
</dbReference>
<dbReference type="InterPro" id="IPR016443">
    <property type="entry name" value="RNA3'_term_phos_cyc_type_2"/>
</dbReference>
<comment type="subcellular location">
    <subcellularLocation>
        <location evidence="1">Nucleus</location>
        <location evidence="1">Nucleolus</location>
    </subcellularLocation>
</comment>
<dbReference type="WBParaSite" id="TCONS_00002017.p1">
    <property type="protein sequence ID" value="TCONS_00002017.p1"/>
    <property type="gene ID" value="XLOC_001916"/>
</dbReference>
<dbReference type="InterPro" id="IPR013791">
    <property type="entry name" value="RNA3'-term_phos_cycl_insert"/>
</dbReference>
<evidence type="ECO:0000313" key="9">
    <source>
        <dbReference type="WBParaSite" id="TCONS_00002017.p1"/>
    </source>
</evidence>
<evidence type="ECO:0000256" key="3">
    <source>
        <dbReference type="ARBA" id="ARBA00022517"/>
    </source>
</evidence>
<reference evidence="8" key="1">
    <citation type="submission" date="2015-08" db="UniProtKB">
        <authorList>
            <consortium name="WormBaseParasite"/>
        </authorList>
    </citation>
    <scope>IDENTIFICATION</scope>
</reference>
<feature type="domain" description="RNA 3'-terminal phosphate cyclase" evidence="5">
    <location>
        <begin position="6"/>
        <end position="338"/>
    </location>
</feature>
<dbReference type="InterPro" id="IPR036553">
    <property type="entry name" value="RPTC_insert"/>
</dbReference>
<accession>A0A0K0E0I7</accession>
<evidence type="ECO:0000259" key="5">
    <source>
        <dbReference type="Pfam" id="PF01137"/>
    </source>
</evidence>
<dbReference type="InterPro" id="IPR023797">
    <property type="entry name" value="RNA3'_phos_cyclase_dom"/>
</dbReference>
<dbReference type="WBParaSite" id="SSTP_0000300100.1">
    <property type="protein sequence ID" value="SSTP_0000300100.1"/>
    <property type="gene ID" value="SSTP_0000300100"/>
</dbReference>
<dbReference type="Gene3D" id="3.30.360.20">
    <property type="entry name" value="RNA 3'-terminal phosphate cyclase, insert domain"/>
    <property type="match status" value="1"/>
</dbReference>
<dbReference type="Gene3D" id="3.65.10.20">
    <property type="entry name" value="RNA 3'-terminal phosphate cyclase domain"/>
    <property type="match status" value="1"/>
</dbReference>
<dbReference type="GO" id="GO:0005730">
    <property type="term" value="C:nucleolus"/>
    <property type="evidence" value="ECO:0007669"/>
    <property type="project" value="UniProtKB-SubCell"/>
</dbReference>
<keyword evidence="3" id="KW-0690">Ribosome biogenesis</keyword>
<dbReference type="PROSITE" id="PS01287">
    <property type="entry name" value="RTC"/>
    <property type="match status" value="1"/>
</dbReference>
<dbReference type="SUPFAM" id="SSF55205">
    <property type="entry name" value="EPT/RTPC-like"/>
    <property type="match status" value="1"/>
</dbReference>
<dbReference type="STRING" id="6248.A0A0K0E0I7"/>
<dbReference type="InterPro" id="IPR037136">
    <property type="entry name" value="RNA3'_phos_cyclase_dom_sf"/>
</dbReference>
<keyword evidence="7" id="KW-1185">Reference proteome</keyword>
<evidence type="ECO:0000256" key="4">
    <source>
        <dbReference type="ARBA" id="ARBA00023242"/>
    </source>
</evidence>
<dbReference type="PIRSF" id="PIRSF005378">
    <property type="entry name" value="RNA3'_term_phos_cycl_euk"/>
    <property type="match status" value="1"/>
</dbReference>
<dbReference type="CDD" id="cd00875">
    <property type="entry name" value="RNA_Cyclase_Class_I"/>
    <property type="match status" value="1"/>
</dbReference>
<evidence type="ECO:0000256" key="2">
    <source>
        <dbReference type="ARBA" id="ARBA00007089"/>
    </source>
</evidence>
<feature type="domain" description="RNA 3'-terminal phosphate cyclase insert" evidence="6">
    <location>
        <begin position="182"/>
        <end position="285"/>
    </location>
</feature>
<evidence type="ECO:0000259" key="6">
    <source>
        <dbReference type="Pfam" id="PF05189"/>
    </source>
</evidence>
<evidence type="ECO:0000313" key="7">
    <source>
        <dbReference type="Proteomes" id="UP000035681"/>
    </source>
</evidence>
<keyword evidence="4" id="KW-0539">Nucleus</keyword>
<organism evidence="8">
    <name type="scientific">Strongyloides stercoralis</name>
    <name type="common">Threadworm</name>
    <dbReference type="NCBI Taxonomy" id="6248"/>
    <lineage>
        <taxon>Eukaryota</taxon>
        <taxon>Metazoa</taxon>
        <taxon>Ecdysozoa</taxon>
        <taxon>Nematoda</taxon>
        <taxon>Chromadorea</taxon>
        <taxon>Rhabditida</taxon>
        <taxon>Tylenchina</taxon>
        <taxon>Panagrolaimomorpha</taxon>
        <taxon>Strongyloidoidea</taxon>
        <taxon>Strongyloididae</taxon>
        <taxon>Strongyloides</taxon>
    </lineage>
</organism>
<dbReference type="Pfam" id="PF01137">
    <property type="entry name" value="RTC"/>
    <property type="match status" value="1"/>
</dbReference>
<dbReference type="GO" id="GO:0000479">
    <property type="term" value="P:endonucleolytic cleavage of tricistronic rRNA transcript (SSU-rRNA, 5.8S rRNA, LSU-rRNA)"/>
    <property type="evidence" value="ECO:0007669"/>
    <property type="project" value="TreeGrafter"/>
</dbReference>
<comment type="similarity">
    <text evidence="2">Belongs to the RNA 3'-terminal cyclase family. Type 2 subfamily.</text>
</comment>